<accession>A0A139P320</accession>
<comment type="caution">
    <text evidence="1">The sequence shown here is derived from an EMBL/GenBank/DDBJ whole genome shotgun (WGS) entry which is preliminary data.</text>
</comment>
<name>A0A139P320_STROR</name>
<reference evidence="1 2" key="1">
    <citation type="submission" date="2016-01" db="EMBL/GenBank/DDBJ databases">
        <title>Highly variable Streptococcus oralis are common among viridans streptococci isolated from primates.</title>
        <authorList>
            <person name="Denapaite D."/>
            <person name="Rieger M."/>
            <person name="Koendgen S."/>
            <person name="Brueckner R."/>
            <person name="Ochigava I."/>
            <person name="Kappeler P."/>
            <person name="Maetz-Rensing K."/>
            <person name="Leendertz F."/>
            <person name="Hakenbeck R."/>
        </authorList>
    </citation>
    <scope>NUCLEOTIDE SEQUENCE [LARGE SCALE GENOMIC DNA]</scope>
    <source>
        <strain evidence="1 2">DD15</strain>
    </source>
</reference>
<proteinExistence type="predicted"/>
<evidence type="ECO:0000313" key="1">
    <source>
        <dbReference type="EMBL" id="KXT82605.1"/>
    </source>
</evidence>
<organism evidence="1 2">
    <name type="scientific">Streptococcus oralis</name>
    <dbReference type="NCBI Taxonomy" id="1303"/>
    <lineage>
        <taxon>Bacteria</taxon>
        <taxon>Bacillati</taxon>
        <taxon>Bacillota</taxon>
        <taxon>Bacilli</taxon>
        <taxon>Lactobacillales</taxon>
        <taxon>Streptococcaceae</taxon>
        <taxon>Streptococcus</taxon>
    </lineage>
</organism>
<dbReference type="Proteomes" id="UP000070678">
    <property type="component" value="Unassembled WGS sequence"/>
</dbReference>
<dbReference type="AlphaFoldDB" id="A0A139P320"/>
<dbReference type="PATRIC" id="fig|1303.78.peg.243"/>
<dbReference type="EMBL" id="LQNX01000008">
    <property type="protein sequence ID" value="KXT82605.1"/>
    <property type="molecule type" value="Genomic_DNA"/>
</dbReference>
<sequence length="39" mass="4602">MPFSSPIIETETGIFYRYFLKNKFTLFSIPDSIFIILVI</sequence>
<evidence type="ECO:0000313" key="2">
    <source>
        <dbReference type="Proteomes" id="UP000070678"/>
    </source>
</evidence>
<protein>
    <submittedName>
        <fullName evidence="1">Uncharacterized protein</fullName>
    </submittedName>
</protein>
<gene>
    <name evidence="1" type="ORF">SORDD15_00235</name>
</gene>